<evidence type="ECO:0000313" key="2">
    <source>
        <dbReference type="EMBL" id="CAH3157188.1"/>
    </source>
</evidence>
<dbReference type="Pfam" id="PF09588">
    <property type="entry name" value="YqaJ"/>
    <property type="match status" value="1"/>
</dbReference>
<dbReference type="GO" id="GO:0006281">
    <property type="term" value="P:DNA repair"/>
    <property type="evidence" value="ECO:0007669"/>
    <property type="project" value="UniProtKB-ARBA"/>
</dbReference>
<evidence type="ECO:0000259" key="1">
    <source>
        <dbReference type="Pfam" id="PF09588"/>
    </source>
</evidence>
<organism evidence="2 3">
    <name type="scientific">Pocillopora meandrina</name>
    <dbReference type="NCBI Taxonomy" id="46732"/>
    <lineage>
        <taxon>Eukaryota</taxon>
        <taxon>Metazoa</taxon>
        <taxon>Cnidaria</taxon>
        <taxon>Anthozoa</taxon>
        <taxon>Hexacorallia</taxon>
        <taxon>Scleractinia</taxon>
        <taxon>Astrocoeniina</taxon>
        <taxon>Pocilloporidae</taxon>
        <taxon>Pocillopora</taxon>
    </lineage>
</organism>
<protein>
    <recommendedName>
        <fullName evidence="1">YqaJ viral recombinase domain-containing protein</fullName>
    </recommendedName>
</protein>
<name>A0AAU9XTC1_9CNID</name>
<dbReference type="InterPro" id="IPR019080">
    <property type="entry name" value="YqaJ_viral_recombinase"/>
</dbReference>
<dbReference type="AlphaFoldDB" id="A0AAU9XTC1"/>
<dbReference type="InterPro" id="IPR011604">
    <property type="entry name" value="PDDEXK-like_dom_sf"/>
</dbReference>
<dbReference type="Gene3D" id="3.90.320.10">
    <property type="match status" value="1"/>
</dbReference>
<dbReference type="CDD" id="cd22343">
    <property type="entry name" value="PDDEXK_lambda_exonuclease-like"/>
    <property type="match status" value="1"/>
</dbReference>
<dbReference type="Proteomes" id="UP001159428">
    <property type="component" value="Unassembled WGS sequence"/>
</dbReference>
<accession>A0AAU9XTC1</accession>
<dbReference type="SUPFAM" id="SSF52980">
    <property type="entry name" value="Restriction endonuclease-like"/>
    <property type="match status" value="1"/>
</dbReference>
<proteinExistence type="predicted"/>
<comment type="caution">
    <text evidence="2">The sequence shown here is derived from an EMBL/GenBank/DDBJ whole genome shotgun (WGS) entry which is preliminary data.</text>
</comment>
<dbReference type="EMBL" id="CALNXJ010000063">
    <property type="protein sequence ID" value="CAH3157188.1"/>
    <property type="molecule type" value="Genomic_DNA"/>
</dbReference>
<dbReference type="PANTHER" id="PTHR46609">
    <property type="entry name" value="EXONUCLEASE, PHAGE-TYPE/RECB, C-TERMINAL DOMAIN-CONTAINING PROTEIN"/>
    <property type="match status" value="1"/>
</dbReference>
<gene>
    <name evidence="2" type="ORF">PMEA_00029895</name>
</gene>
<reference evidence="2 3" key="1">
    <citation type="submission" date="2022-05" db="EMBL/GenBank/DDBJ databases">
        <authorList>
            <consortium name="Genoscope - CEA"/>
            <person name="William W."/>
        </authorList>
    </citation>
    <scope>NUCLEOTIDE SEQUENCE [LARGE SCALE GENOMIC DNA]</scope>
</reference>
<sequence>MTASKFSTVAQRVSNCENLVNQMNPTRFDQTPAMKRGVELELHAATIYANVAKNGRVNVFPSGLIIKPKCPWLGCSPDWKVYDLDALGNDQNPFGLLEVKVVKEGATSFDDVRYLTKDNINQYSLKKNDINYYQVQCQLGLTGLDWCDFFSYMYDDMFVCTRTFF</sequence>
<dbReference type="PANTHER" id="PTHR46609:SF7">
    <property type="match status" value="1"/>
</dbReference>
<feature type="domain" description="YqaJ viral recombinase" evidence="1">
    <location>
        <begin position="16"/>
        <end position="142"/>
    </location>
</feature>
<dbReference type="InterPro" id="IPR011335">
    <property type="entry name" value="Restrct_endonuc-II-like"/>
</dbReference>
<keyword evidence="3" id="KW-1185">Reference proteome</keyword>
<evidence type="ECO:0000313" key="3">
    <source>
        <dbReference type="Proteomes" id="UP001159428"/>
    </source>
</evidence>
<dbReference type="InterPro" id="IPR051703">
    <property type="entry name" value="NF-kappa-B_Signaling_Reg"/>
</dbReference>